<gene>
    <name evidence="3" type="ORF">scyTo_0011884</name>
</gene>
<dbReference type="PANTHER" id="PTHR33963">
    <property type="entry name" value="MKRN2 OPPOSITE STRAND PROTEIN"/>
    <property type="match status" value="1"/>
</dbReference>
<comment type="caution">
    <text evidence="3">The sequence shown here is derived from an EMBL/GenBank/DDBJ whole genome shotgun (WGS) entry which is preliminary data.</text>
</comment>
<evidence type="ECO:0000313" key="3">
    <source>
        <dbReference type="EMBL" id="GCB65540.1"/>
    </source>
</evidence>
<dbReference type="Proteomes" id="UP000288216">
    <property type="component" value="Unassembled WGS sequence"/>
</dbReference>
<dbReference type="AlphaFoldDB" id="A0A401NXF6"/>
<dbReference type="Pfam" id="PF16044">
    <property type="entry name" value="DUF4796_C"/>
    <property type="match status" value="1"/>
</dbReference>
<evidence type="ECO:0000313" key="4">
    <source>
        <dbReference type="Proteomes" id="UP000288216"/>
    </source>
</evidence>
<name>A0A401NXF6_SCYTO</name>
<proteinExistence type="predicted"/>
<accession>A0A401NXF6</accession>
<dbReference type="Pfam" id="PF22795">
    <property type="entry name" value="DUF4796_N"/>
    <property type="match status" value="1"/>
</dbReference>
<protein>
    <recommendedName>
        <fullName evidence="5">MKRN2 opposite strand protein</fullName>
    </recommendedName>
</protein>
<feature type="non-terminal residue" evidence="3">
    <location>
        <position position="1"/>
    </location>
</feature>
<dbReference type="OrthoDB" id="10065749at2759"/>
<keyword evidence="4" id="KW-1185">Reference proteome</keyword>
<dbReference type="PANTHER" id="PTHR33963:SF2">
    <property type="entry name" value="MKRN2 OPPOSITE STRAND PROTEIN"/>
    <property type="match status" value="1"/>
</dbReference>
<feature type="domain" description="MKRN2 opposite strand protein-like C-terminal" evidence="1">
    <location>
        <begin position="56"/>
        <end position="210"/>
    </location>
</feature>
<dbReference type="EMBL" id="BFAA01005576">
    <property type="protein sequence ID" value="GCB65540.1"/>
    <property type="molecule type" value="Genomic_DNA"/>
</dbReference>
<evidence type="ECO:0000259" key="1">
    <source>
        <dbReference type="Pfam" id="PF16044"/>
    </source>
</evidence>
<dbReference type="InterPro" id="IPR053922">
    <property type="entry name" value="MKRN2OS-like_N"/>
</dbReference>
<feature type="domain" description="MKRN2 opposite strand protein-like N-terminal" evidence="2">
    <location>
        <begin position="21"/>
        <end position="47"/>
    </location>
</feature>
<organism evidence="3 4">
    <name type="scientific">Scyliorhinus torazame</name>
    <name type="common">Cloudy catshark</name>
    <name type="synonym">Catulus torazame</name>
    <dbReference type="NCBI Taxonomy" id="75743"/>
    <lineage>
        <taxon>Eukaryota</taxon>
        <taxon>Metazoa</taxon>
        <taxon>Chordata</taxon>
        <taxon>Craniata</taxon>
        <taxon>Vertebrata</taxon>
        <taxon>Chondrichthyes</taxon>
        <taxon>Elasmobranchii</taxon>
        <taxon>Galeomorphii</taxon>
        <taxon>Galeoidea</taxon>
        <taxon>Carcharhiniformes</taxon>
        <taxon>Scyliorhinidae</taxon>
        <taxon>Scyliorhinus</taxon>
    </lineage>
</organism>
<dbReference type="OMA" id="YDFVVEF"/>
<evidence type="ECO:0008006" key="5">
    <source>
        <dbReference type="Google" id="ProtNLM"/>
    </source>
</evidence>
<dbReference type="InterPro" id="IPR032016">
    <property type="entry name" value="MKRN2OS-like"/>
</dbReference>
<reference evidence="3 4" key="1">
    <citation type="journal article" date="2018" name="Nat. Ecol. Evol.">
        <title>Shark genomes provide insights into elasmobranch evolution and the origin of vertebrates.</title>
        <authorList>
            <person name="Hara Y"/>
            <person name="Yamaguchi K"/>
            <person name="Onimaru K"/>
            <person name="Kadota M"/>
            <person name="Koyanagi M"/>
            <person name="Keeley SD"/>
            <person name="Tatsumi K"/>
            <person name="Tanaka K"/>
            <person name="Motone F"/>
            <person name="Kageyama Y"/>
            <person name="Nozu R"/>
            <person name="Adachi N"/>
            <person name="Nishimura O"/>
            <person name="Nakagawa R"/>
            <person name="Tanegashima C"/>
            <person name="Kiyatake I"/>
            <person name="Matsumoto R"/>
            <person name="Murakumo K"/>
            <person name="Nishida K"/>
            <person name="Terakita A"/>
            <person name="Kuratani S"/>
            <person name="Sato K"/>
            <person name="Hyodo S Kuraku.S."/>
        </authorList>
    </citation>
    <scope>NUCLEOTIDE SEQUENCE [LARGE SCALE GENOMIC DNA]</scope>
</reference>
<dbReference type="InterPro" id="IPR053921">
    <property type="entry name" value="MKRN2OS-like_C"/>
</dbReference>
<evidence type="ECO:0000259" key="2">
    <source>
        <dbReference type="Pfam" id="PF22795"/>
    </source>
</evidence>
<sequence>LCSLGTSVFPCLVKEEMENRIIMFRHCLKDIYCFNIPEQCPICGQSLPGRRLEDAPVSIPNSFVDGHHEKCSFLIKPTKGSFLRDYDGRSDLHVGISNTSGVVYNYIETGVQRADCGWEECICVPLVQPDMYSLINQWDLYLEQFSTADLWLPNRYNEYEHNCYSYALTFINRVLAAQSKRQMSRTEFTERFVVPRTKRASRYITLYRDLSRSYFYIADGLQSEDISSQF</sequence>